<organism evidence="2 3">
    <name type="scientific">Cordyceps fumosorosea (strain ARSEF 2679)</name>
    <name type="common">Isaria fumosorosea</name>
    <dbReference type="NCBI Taxonomy" id="1081104"/>
    <lineage>
        <taxon>Eukaryota</taxon>
        <taxon>Fungi</taxon>
        <taxon>Dikarya</taxon>
        <taxon>Ascomycota</taxon>
        <taxon>Pezizomycotina</taxon>
        <taxon>Sordariomycetes</taxon>
        <taxon>Hypocreomycetidae</taxon>
        <taxon>Hypocreales</taxon>
        <taxon>Cordycipitaceae</taxon>
        <taxon>Cordyceps</taxon>
    </lineage>
</organism>
<evidence type="ECO:0000256" key="1">
    <source>
        <dbReference type="SAM" id="MobiDB-lite"/>
    </source>
</evidence>
<protein>
    <submittedName>
        <fullName evidence="2">Uncharacterized protein</fullName>
    </submittedName>
</protein>
<feature type="region of interest" description="Disordered" evidence="1">
    <location>
        <begin position="234"/>
        <end position="253"/>
    </location>
</feature>
<comment type="caution">
    <text evidence="2">The sequence shown here is derived from an EMBL/GenBank/DDBJ whole genome shotgun (WGS) entry which is preliminary data.</text>
</comment>
<dbReference type="GeneID" id="30026125"/>
<proteinExistence type="predicted"/>
<evidence type="ECO:0000313" key="2">
    <source>
        <dbReference type="EMBL" id="OAA39931.1"/>
    </source>
</evidence>
<keyword evidence="3" id="KW-1185">Reference proteome</keyword>
<dbReference type="STRING" id="1081104.A0A167BDS7"/>
<sequence>MPCSSLGVSPNNVTDADKLQYAAIEKLDVRHDDVSPSRISKTFLAPCDWPLNVLEARTWNATTVWHNLEQVSPDPAILLQFPLSKLDWYEDCLYRMSHFVPNLWHFYCPQRSDVNQGGARPVLPYRMFQERPWIMHYHEYCGMWVMFPPLETELPHVSCFVIDSGVPEDVAILLSEAEHAVALIQYQLQRDTFTNHHTKPALIATLLRNQTGRLTQAYFDGKQNKLVLRQSRTLDLSGPEPSPDWPQAAETGPSGHTEYMIKFPSCHNHDTRPQYYSTASASPPFHKLKIPRFAADWLHMIQEDPDIDPAVKRGQRTLHVAHTSTSPGRASGPPSFFTCRITILG</sequence>
<gene>
    <name evidence="2" type="ORF">ISF_09833</name>
</gene>
<dbReference type="Proteomes" id="UP000076744">
    <property type="component" value="Unassembled WGS sequence"/>
</dbReference>
<name>A0A167BDS7_CORFA</name>
<evidence type="ECO:0000313" key="3">
    <source>
        <dbReference type="Proteomes" id="UP000076744"/>
    </source>
</evidence>
<dbReference type="OrthoDB" id="4177740at2759"/>
<accession>A0A167BDS7</accession>
<dbReference type="EMBL" id="AZHB01000080">
    <property type="protein sequence ID" value="OAA39931.1"/>
    <property type="molecule type" value="Genomic_DNA"/>
</dbReference>
<reference evidence="2 3" key="1">
    <citation type="journal article" date="2016" name="Genome Biol. Evol.">
        <title>Divergent and convergent evolution of fungal pathogenicity.</title>
        <authorList>
            <person name="Shang Y."/>
            <person name="Xiao G."/>
            <person name="Zheng P."/>
            <person name="Cen K."/>
            <person name="Zhan S."/>
            <person name="Wang C."/>
        </authorList>
    </citation>
    <scope>NUCLEOTIDE SEQUENCE [LARGE SCALE GENOMIC DNA]</scope>
    <source>
        <strain evidence="2 3">ARSEF 2679</strain>
    </source>
</reference>
<dbReference type="AlphaFoldDB" id="A0A167BDS7"/>
<dbReference type="RefSeq" id="XP_018699374.1">
    <property type="nucleotide sequence ID" value="XM_018853434.1"/>
</dbReference>